<keyword evidence="2" id="KW-1185">Reference proteome</keyword>
<dbReference type="EnsemblPlants" id="ONIVA03G38420.1">
    <property type="protein sequence ID" value="ONIVA03G38420.1"/>
    <property type="gene ID" value="ONIVA03G38420"/>
</dbReference>
<protein>
    <submittedName>
        <fullName evidence="1">Uncharacterized protein</fullName>
    </submittedName>
</protein>
<evidence type="ECO:0000313" key="1">
    <source>
        <dbReference type="EnsemblPlants" id="ONIVA03G38420.1"/>
    </source>
</evidence>
<accession>A0A0E0GUT9</accession>
<reference evidence="1" key="1">
    <citation type="submission" date="2015-04" db="UniProtKB">
        <authorList>
            <consortium name="EnsemblPlants"/>
        </authorList>
    </citation>
    <scope>IDENTIFICATION</scope>
    <source>
        <strain evidence="1">SL10</strain>
    </source>
</reference>
<proteinExistence type="predicted"/>
<name>A0A0E0GUT9_ORYNI</name>
<evidence type="ECO:0000313" key="2">
    <source>
        <dbReference type="Proteomes" id="UP000006591"/>
    </source>
</evidence>
<reference evidence="1" key="2">
    <citation type="submission" date="2018-04" db="EMBL/GenBank/DDBJ databases">
        <title>OnivRS2 (Oryza nivara Reference Sequence Version 2).</title>
        <authorList>
            <person name="Zhang J."/>
            <person name="Kudrna D."/>
            <person name="Lee S."/>
            <person name="Talag J."/>
            <person name="Rajasekar S."/>
            <person name="Welchert J."/>
            <person name="Hsing Y.-I."/>
            <person name="Wing R.A."/>
        </authorList>
    </citation>
    <scope>NUCLEOTIDE SEQUENCE [LARGE SCALE GENOMIC DNA]</scope>
    <source>
        <strain evidence="1">SL10</strain>
    </source>
</reference>
<dbReference type="HOGENOM" id="CLU_2889700_0_0_1"/>
<dbReference type="Proteomes" id="UP000006591">
    <property type="component" value="Chromosome 3"/>
</dbReference>
<dbReference type="AlphaFoldDB" id="A0A0E0GUT9"/>
<organism evidence="1">
    <name type="scientific">Oryza nivara</name>
    <name type="common">Indian wild rice</name>
    <name type="synonym">Oryza sativa f. spontanea</name>
    <dbReference type="NCBI Taxonomy" id="4536"/>
    <lineage>
        <taxon>Eukaryota</taxon>
        <taxon>Viridiplantae</taxon>
        <taxon>Streptophyta</taxon>
        <taxon>Embryophyta</taxon>
        <taxon>Tracheophyta</taxon>
        <taxon>Spermatophyta</taxon>
        <taxon>Magnoliopsida</taxon>
        <taxon>Liliopsida</taxon>
        <taxon>Poales</taxon>
        <taxon>Poaceae</taxon>
        <taxon>BOP clade</taxon>
        <taxon>Oryzoideae</taxon>
        <taxon>Oryzeae</taxon>
        <taxon>Oryzinae</taxon>
        <taxon>Oryza</taxon>
    </lineage>
</organism>
<dbReference type="Gramene" id="ONIVA03G38420.1">
    <property type="protein sequence ID" value="ONIVA03G38420.1"/>
    <property type="gene ID" value="ONIVA03G38420"/>
</dbReference>
<sequence>MTPTSSPRHHLFSSLVAALIGSMVRQMRLVHLKTIPANVDGIIIVRGRDVVGPKDRKRASGLN</sequence>